<dbReference type="Proteomes" id="UP000193498">
    <property type="component" value="Unassembled WGS sequence"/>
</dbReference>
<evidence type="ECO:0000313" key="2">
    <source>
        <dbReference type="EMBL" id="ORX84412.1"/>
    </source>
</evidence>
<evidence type="ECO:0000256" key="1">
    <source>
        <dbReference type="SAM" id="MobiDB-lite"/>
    </source>
</evidence>
<proteinExistence type="predicted"/>
<comment type="caution">
    <text evidence="2">The sequence shown here is derived from an EMBL/GenBank/DDBJ whole genome shotgun (WGS) entry which is preliminary data.</text>
</comment>
<dbReference type="EMBL" id="MCFE01000612">
    <property type="protein sequence ID" value="ORX84412.1"/>
    <property type="molecule type" value="Genomic_DNA"/>
</dbReference>
<keyword evidence="3" id="KW-1185">Reference proteome</keyword>
<accession>A0A1Y1XFE1</accession>
<reference evidence="2 3" key="1">
    <citation type="submission" date="2016-07" db="EMBL/GenBank/DDBJ databases">
        <title>Pervasive Adenine N6-methylation of Active Genes in Fungi.</title>
        <authorList>
            <consortium name="DOE Joint Genome Institute"/>
            <person name="Mondo S.J."/>
            <person name="Dannebaum R.O."/>
            <person name="Kuo R.C."/>
            <person name="Labutti K."/>
            <person name="Haridas S."/>
            <person name="Kuo A."/>
            <person name="Salamov A."/>
            <person name="Ahrendt S.R."/>
            <person name="Lipzen A."/>
            <person name="Sullivan W."/>
            <person name="Andreopoulos W.B."/>
            <person name="Clum A."/>
            <person name="Lindquist E."/>
            <person name="Daum C."/>
            <person name="Ramamoorthy G.K."/>
            <person name="Gryganskyi A."/>
            <person name="Culley D."/>
            <person name="Magnuson J.K."/>
            <person name="James T.Y."/>
            <person name="O'Malley M.A."/>
            <person name="Stajich J.E."/>
            <person name="Spatafora J.W."/>
            <person name="Visel A."/>
            <person name="Grigoriev I.V."/>
        </authorList>
    </citation>
    <scope>NUCLEOTIDE SEQUENCE [LARGE SCALE GENOMIC DNA]</scope>
    <source>
        <strain evidence="2 3">CBS 931.73</strain>
    </source>
</reference>
<dbReference type="AlphaFoldDB" id="A0A1Y1XFE1"/>
<feature type="region of interest" description="Disordered" evidence="1">
    <location>
        <begin position="1"/>
        <end position="20"/>
    </location>
</feature>
<sequence length="275" mass="29706">MAFHSNQPAQRSNMIFPNRNQGISHCPELGQNLNPIGGFNPLGTLDSFGPRQFDANEFDNRAYLNSSDPWKSGSTLLQQEQGDSSNLQCSLLSSVPTDLNGIQSISNSASGFSSQALRIMPQSAGELPYFHQSPLVSVSQQQYSAYQNLPTSNNQSQAISTAHIVSQSPTASFIRRYPDNTNAIGGIDPTSLSSGMGYTNQDYSGELVSLVNFSRNNLTSYVVNDNTMTNSLLAAKTSGTSRNVEDNSQLMFNSIQNGEGEVSASSQGKAIWKAR</sequence>
<organism evidence="2 3">
    <name type="scientific">Basidiobolus meristosporus CBS 931.73</name>
    <dbReference type="NCBI Taxonomy" id="1314790"/>
    <lineage>
        <taxon>Eukaryota</taxon>
        <taxon>Fungi</taxon>
        <taxon>Fungi incertae sedis</taxon>
        <taxon>Zoopagomycota</taxon>
        <taxon>Entomophthoromycotina</taxon>
        <taxon>Basidiobolomycetes</taxon>
        <taxon>Basidiobolales</taxon>
        <taxon>Basidiobolaceae</taxon>
        <taxon>Basidiobolus</taxon>
    </lineage>
</organism>
<evidence type="ECO:0000313" key="3">
    <source>
        <dbReference type="Proteomes" id="UP000193498"/>
    </source>
</evidence>
<name>A0A1Y1XFE1_9FUNG</name>
<protein>
    <submittedName>
        <fullName evidence="2">Uncharacterized protein</fullName>
    </submittedName>
</protein>
<dbReference type="InParanoid" id="A0A1Y1XFE1"/>
<gene>
    <name evidence="2" type="ORF">K493DRAFT_87380</name>
</gene>